<gene>
    <name evidence="1" type="ORF">LshimejAT787_1801300</name>
</gene>
<organism evidence="1 2">
    <name type="scientific">Lyophyllum shimeji</name>
    <name type="common">Hon-shimeji</name>
    <name type="synonym">Tricholoma shimeji</name>
    <dbReference type="NCBI Taxonomy" id="47721"/>
    <lineage>
        <taxon>Eukaryota</taxon>
        <taxon>Fungi</taxon>
        <taxon>Dikarya</taxon>
        <taxon>Basidiomycota</taxon>
        <taxon>Agaricomycotina</taxon>
        <taxon>Agaricomycetes</taxon>
        <taxon>Agaricomycetidae</taxon>
        <taxon>Agaricales</taxon>
        <taxon>Tricholomatineae</taxon>
        <taxon>Lyophyllaceae</taxon>
        <taxon>Lyophyllum</taxon>
    </lineage>
</organism>
<evidence type="ECO:0000313" key="2">
    <source>
        <dbReference type="Proteomes" id="UP001063166"/>
    </source>
</evidence>
<protein>
    <submittedName>
        <fullName evidence="1">Uncharacterized protein</fullName>
    </submittedName>
</protein>
<comment type="caution">
    <text evidence="1">The sequence shown here is derived from an EMBL/GenBank/DDBJ whole genome shotgun (WGS) entry which is preliminary data.</text>
</comment>
<dbReference type="AlphaFoldDB" id="A0A9P3Q095"/>
<sequence length="233" mass="26717">MSSENAARYHSSNQAGWSAVIRPATPSGQADIQEAYGRTVDMSKNDPNLKTVYMHTVGRIVPLPSWHQADFRATAIGGPYLNPFSSFKLRSIQLLEASRSWPAFSLERFVHDRCILATGFLRLNRRERVPLARYSKGLRDPDWELACASDARVVDDWSDVPSRSRGAAVAEPLTSWHFLLLKNALRSRRVQMCLRPVMLRIPDMYQPCLFLMGHQRPQPSIYLKIREIRQYPY</sequence>
<dbReference type="Proteomes" id="UP001063166">
    <property type="component" value="Unassembled WGS sequence"/>
</dbReference>
<keyword evidence="2" id="KW-1185">Reference proteome</keyword>
<reference evidence="1" key="1">
    <citation type="submission" date="2022-07" db="EMBL/GenBank/DDBJ databases">
        <title>The genome of Lyophyllum shimeji provides insight into the initial evolution of ectomycorrhizal fungal genome.</title>
        <authorList>
            <person name="Kobayashi Y."/>
            <person name="Shibata T."/>
            <person name="Hirakawa H."/>
            <person name="Shigenobu S."/>
            <person name="Nishiyama T."/>
            <person name="Yamada A."/>
            <person name="Hasebe M."/>
            <person name="Kawaguchi M."/>
        </authorList>
    </citation>
    <scope>NUCLEOTIDE SEQUENCE</scope>
    <source>
        <strain evidence="1">AT787</strain>
    </source>
</reference>
<accession>A0A9P3Q095</accession>
<proteinExistence type="predicted"/>
<name>A0A9P3Q095_LYOSH</name>
<evidence type="ECO:0000313" key="1">
    <source>
        <dbReference type="EMBL" id="GLB44793.1"/>
    </source>
</evidence>
<dbReference type="EMBL" id="BRPK01000018">
    <property type="protein sequence ID" value="GLB44793.1"/>
    <property type="molecule type" value="Genomic_DNA"/>
</dbReference>